<gene>
    <name evidence="1" type="ORF">LX99_04151</name>
</gene>
<reference evidence="1 2" key="1">
    <citation type="submission" date="2018-05" db="EMBL/GenBank/DDBJ databases">
        <title>Genomic Encyclopedia of Archaeal and Bacterial Type Strains, Phase II (KMG-II): from individual species to whole genera.</title>
        <authorList>
            <person name="Goeker M."/>
        </authorList>
    </citation>
    <scope>NUCLEOTIDE SEQUENCE [LARGE SCALE GENOMIC DNA]</scope>
    <source>
        <strain evidence="1 2">DSM 19975</strain>
    </source>
</reference>
<accession>A0A316H2D6</accession>
<protein>
    <submittedName>
        <fullName evidence="1">Uncharacterized protein</fullName>
    </submittedName>
</protein>
<organism evidence="1 2">
    <name type="scientific">Mucilaginibacter oryzae</name>
    <dbReference type="NCBI Taxonomy" id="468058"/>
    <lineage>
        <taxon>Bacteria</taxon>
        <taxon>Pseudomonadati</taxon>
        <taxon>Bacteroidota</taxon>
        <taxon>Sphingobacteriia</taxon>
        <taxon>Sphingobacteriales</taxon>
        <taxon>Sphingobacteriaceae</taxon>
        <taxon>Mucilaginibacter</taxon>
    </lineage>
</organism>
<name>A0A316H2D6_9SPHI</name>
<dbReference type="EMBL" id="QGHA01000010">
    <property type="protein sequence ID" value="PWK73766.1"/>
    <property type="molecule type" value="Genomic_DNA"/>
</dbReference>
<evidence type="ECO:0000313" key="1">
    <source>
        <dbReference type="EMBL" id="PWK73766.1"/>
    </source>
</evidence>
<dbReference type="AlphaFoldDB" id="A0A316H2D6"/>
<sequence>MLAAAAMNFKRMMNIWKNNLWRFFFTSFSSSKKHTTTIYYINP</sequence>
<evidence type="ECO:0000313" key="2">
    <source>
        <dbReference type="Proteomes" id="UP000245678"/>
    </source>
</evidence>
<keyword evidence="2" id="KW-1185">Reference proteome</keyword>
<comment type="caution">
    <text evidence="1">The sequence shown here is derived from an EMBL/GenBank/DDBJ whole genome shotgun (WGS) entry which is preliminary data.</text>
</comment>
<dbReference type="Proteomes" id="UP000245678">
    <property type="component" value="Unassembled WGS sequence"/>
</dbReference>
<proteinExistence type="predicted"/>